<evidence type="ECO:0000313" key="1">
    <source>
        <dbReference type="EMBL" id="KIQ35245.1"/>
    </source>
</evidence>
<evidence type="ECO:0000313" key="2">
    <source>
        <dbReference type="Proteomes" id="UP000032067"/>
    </source>
</evidence>
<organism evidence="1 2">
    <name type="scientific">Variovorax paradoxus</name>
    <dbReference type="NCBI Taxonomy" id="34073"/>
    <lineage>
        <taxon>Bacteria</taxon>
        <taxon>Pseudomonadati</taxon>
        <taxon>Pseudomonadota</taxon>
        <taxon>Betaproteobacteria</taxon>
        <taxon>Burkholderiales</taxon>
        <taxon>Comamonadaceae</taxon>
        <taxon>Variovorax</taxon>
    </lineage>
</organism>
<comment type="caution">
    <text evidence="1">The sequence shown here is derived from an EMBL/GenBank/DDBJ whole genome shotgun (WGS) entry which is preliminary data.</text>
</comment>
<proteinExistence type="predicted"/>
<gene>
    <name evidence="1" type="ORF">RT97_04810</name>
</gene>
<dbReference type="EMBL" id="JXQQ01000010">
    <property type="protein sequence ID" value="KIQ35245.1"/>
    <property type="molecule type" value="Genomic_DNA"/>
</dbReference>
<accession>A0A0D0N1K8</accession>
<protein>
    <submittedName>
        <fullName evidence="1">Uncharacterized protein</fullName>
    </submittedName>
</protein>
<reference evidence="1 2" key="1">
    <citation type="submission" date="2014-12" db="EMBL/GenBank/DDBJ databases">
        <title>16Stimator: statistical estimation of ribosomal gene copy numbers from draft genome assemblies.</title>
        <authorList>
            <person name="Perisin M.A."/>
            <person name="Vetter M."/>
            <person name="Gilbert J.A."/>
            <person name="Bergelson J."/>
        </authorList>
    </citation>
    <scope>NUCLEOTIDE SEQUENCE [LARGE SCALE GENOMIC DNA]</scope>
    <source>
        <strain evidence="1 2">MEDvA23</strain>
    </source>
</reference>
<dbReference type="Proteomes" id="UP000032067">
    <property type="component" value="Unassembled WGS sequence"/>
</dbReference>
<sequence length="198" mass="21830">MNELRLNWEHTLPEDGSKLAIRSNWVSGTPAAQAYLEVLIARIAEIDPASKCVLDTRQATVSRSSPSNLGSFTSAHFWRLSETLNLQPSPSLPAARLVLVEGMRPSRAARQLHTTPPGIDQHLAQAQNRACDLREIARESPLRGEVSERCLRRSLNLSGGKPYKAAKPRRAFSAVGPQKQDCLDPLQTCHAARDRVHA</sequence>
<name>A0A0D0N1K8_VARPD</name>
<dbReference type="AlphaFoldDB" id="A0A0D0N1K8"/>